<reference evidence="1 2" key="1">
    <citation type="submission" date="2023-03" db="EMBL/GenBank/DDBJ databases">
        <title>High recombination rates correlate with genetic variation in Cardiocondyla obscurior ants.</title>
        <authorList>
            <person name="Errbii M."/>
        </authorList>
    </citation>
    <scope>NUCLEOTIDE SEQUENCE [LARGE SCALE GENOMIC DNA]</scope>
    <source>
        <strain evidence="1">Alpha-2009</strain>
        <tissue evidence="1">Whole body</tissue>
    </source>
</reference>
<comment type="caution">
    <text evidence="1">The sequence shown here is derived from an EMBL/GenBank/DDBJ whole genome shotgun (WGS) entry which is preliminary data.</text>
</comment>
<sequence>MLFETVLFREAARRVAIPPYIDPILPAIAVKSVFRRNRIRCDASNLHARLRNYYNVRSSKFIPFEKDFLINLYCCQCDNKISIISLLLHYYDAINNSYSNQTFSACVLSLQ</sequence>
<accession>A0AAW2GTM9</accession>
<protein>
    <submittedName>
        <fullName evidence="1">Uncharacterized protein</fullName>
    </submittedName>
</protein>
<dbReference type="Proteomes" id="UP001430953">
    <property type="component" value="Unassembled WGS sequence"/>
</dbReference>
<evidence type="ECO:0000313" key="2">
    <source>
        <dbReference type="Proteomes" id="UP001430953"/>
    </source>
</evidence>
<evidence type="ECO:0000313" key="1">
    <source>
        <dbReference type="EMBL" id="KAL0130557.1"/>
    </source>
</evidence>
<name>A0AAW2GTM9_9HYME</name>
<dbReference type="EMBL" id="JADYXP020000002">
    <property type="protein sequence ID" value="KAL0130557.1"/>
    <property type="molecule type" value="Genomic_DNA"/>
</dbReference>
<keyword evidence="2" id="KW-1185">Reference proteome</keyword>
<dbReference type="AlphaFoldDB" id="A0AAW2GTM9"/>
<organism evidence="1 2">
    <name type="scientific">Cardiocondyla obscurior</name>
    <dbReference type="NCBI Taxonomy" id="286306"/>
    <lineage>
        <taxon>Eukaryota</taxon>
        <taxon>Metazoa</taxon>
        <taxon>Ecdysozoa</taxon>
        <taxon>Arthropoda</taxon>
        <taxon>Hexapoda</taxon>
        <taxon>Insecta</taxon>
        <taxon>Pterygota</taxon>
        <taxon>Neoptera</taxon>
        <taxon>Endopterygota</taxon>
        <taxon>Hymenoptera</taxon>
        <taxon>Apocrita</taxon>
        <taxon>Aculeata</taxon>
        <taxon>Formicoidea</taxon>
        <taxon>Formicidae</taxon>
        <taxon>Myrmicinae</taxon>
        <taxon>Cardiocondyla</taxon>
    </lineage>
</organism>
<proteinExistence type="predicted"/>
<gene>
    <name evidence="1" type="ORF">PUN28_002298</name>
</gene>